<sequence>MPPIMSGYSPVPPPEPEARQDDYITNRPWGSWHGHARDAPREYPYIEHNAQLGGWWQGPVRLRNFKPNLYFTRPHDGKRTGGFGRLKDALTGDGPDVFVTISGDKRTLMRDRPQKWQWSEWALTNEEQDERIEFDKDLRYQDLEPIIETPWAHRSGWHKYNFRTRKFEHPRWSWWTDPDKVWRDATWAPGAKRRDMRPLNKRNVYGEWESRVPWQAGFWSGGRPRI</sequence>
<organism evidence="2 3">
    <name type="scientific">Hortaea werneckii</name>
    <name type="common">Black yeast</name>
    <name type="synonym">Cladosporium werneckii</name>
    <dbReference type="NCBI Taxonomy" id="91943"/>
    <lineage>
        <taxon>Eukaryota</taxon>
        <taxon>Fungi</taxon>
        <taxon>Dikarya</taxon>
        <taxon>Ascomycota</taxon>
        <taxon>Pezizomycotina</taxon>
        <taxon>Dothideomycetes</taxon>
        <taxon>Dothideomycetidae</taxon>
        <taxon>Mycosphaerellales</taxon>
        <taxon>Teratosphaeriaceae</taxon>
        <taxon>Hortaea</taxon>
    </lineage>
</organism>
<dbReference type="Proteomes" id="UP000271337">
    <property type="component" value="Unassembled WGS sequence"/>
</dbReference>
<name>A0A3M6ZY30_HORWE</name>
<accession>A0A3M6ZY30</accession>
<comment type="caution">
    <text evidence="2">The sequence shown here is derived from an EMBL/GenBank/DDBJ whole genome shotgun (WGS) entry which is preliminary data.</text>
</comment>
<feature type="region of interest" description="Disordered" evidence="1">
    <location>
        <begin position="1"/>
        <end position="22"/>
    </location>
</feature>
<evidence type="ECO:0000313" key="3">
    <source>
        <dbReference type="Proteomes" id="UP000271337"/>
    </source>
</evidence>
<reference evidence="2 3" key="1">
    <citation type="journal article" date="2018" name="BMC Genomics">
        <title>Genomic evidence for intraspecific hybridization in a clonal and extremely halotolerant yeast.</title>
        <authorList>
            <person name="Gostincar C."/>
            <person name="Stajich J.E."/>
            <person name="Zupancic J."/>
            <person name="Zalar P."/>
            <person name="Gunde-Cimerman N."/>
        </authorList>
    </citation>
    <scope>NUCLEOTIDE SEQUENCE [LARGE SCALE GENOMIC DNA]</scope>
    <source>
        <strain evidence="2 3">EXF-6669</strain>
    </source>
</reference>
<dbReference type="EMBL" id="QWIL01000335">
    <property type="protein sequence ID" value="RMY20216.1"/>
    <property type="molecule type" value="Genomic_DNA"/>
</dbReference>
<dbReference type="AlphaFoldDB" id="A0A3M6ZY30"/>
<protein>
    <submittedName>
        <fullName evidence="2">Uncharacterized protein</fullName>
    </submittedName>
</protein>
<dbReference type="OrthoDB" id="5331170at2759"/>
<gene>
    <name evidence="2" type="ORF">D0867_04148</name>
</gene>
<proteinExistence type="predicted"/>
<evidence type="ECO:0000313" key="2">
    <source>
        <dbReference type="EMBL" id="RMY20216.1"/>
    </source>
</evidence>
<evidence type="ECO:0000256" key="1">
    <source>
        <dbReference type="SAM" id="MobiDB-lite"/>
    </source>
</evidence>